<evidence type="ECO:0000313" key="2">
    <source>
        <dbReference type="EMBL" id="KAB0572793.1"/>
    </source>
</evidence>
<gene>
    <name evidence="2" type="ORF">F7Q92_21075</name>
</gene>
<comment type="caution">
    <text evidence="2">The sequence shown here is derived from an EMBL/GenBank/DDBJ whole genome shotgun (WGS) entry which is preliminary data.</text>
</comment>
<accession>A0A643F3X8</accession>
<dbReference type="EMBL" id="VZPB01000102">
    <property type="protein sequence ID" value="KAB0572793.1"/>
    <property type="molecule type" value="Genomic_DNA"/>
</dbReference>
<dbReference type="AlphaFoldDB" id="A0A643F3X8"/>
<reference evidence="2 3" key="1">
    <citation type="submission" date="2019-09" db="EMBL/GenBank/DDBJ databases">
        <title>Draft genome sequences of 48 bacterial type strains from the CCUG.</title>
        <authorList>
            <person name="Tunovic T."/>
            <person name="Pineiro-Iglesias B."/>
            <person name="Unosson C."/>
            <person name="Inganas E."/>
            <person name="Ohlen M."/>
            <person name="Cardew S."/>
            <person name="Jensie-Markopoulos S."/>
            <person name="Salva-Serra F."/>
            <person name="Jaen-Luchoro D."/>
            <person name="Karlsson R."/>
            <person name="Svensson-Stadler L."/>
            <person name="Chun J."/>
            <person name="Moore E."/>
        </authorList>
    </citation>
    <scope>NUCLEOTIDE SEQUENCE [LARGE SCALE GENOMIC DNA]</scope>
    <source>
        <strain evidence="2 3">CCUG 30977</strain>
    </source>
</reference>
<organism evidence="2 3">
    <name type="scientific">Ideonella dechloratans</name>
    <dbReference type="NCBI Taxonomy" id="36863"/>
    <lineage>
        <taxon>Bacteria</taxon>
        <taxon>Pseudomonadati</taxon>
        <taxon>Pseudomonadota</taxon>
        <taxon>Betaproteobacteria</taxon>
        <taxon>Burkholderiales</taxon>
        <taxon>Sphaerotilaceae</taxon>
        <taxon>Ideonella</taxon>
    </lineage>
</organism>
<evidence type="ECO:0000313" key="3">
    <source>
        <dbReference type="Proteomes" id="UP000430120"/>
    </source>
</evidence>
<name>A0A643F3X8_IDEDE</name>
<proteinExistence type="predicted"/>
<feature type="region of interest" description="Disordered" evidence="1">
    <location>
        <begin position="17"/>
        <end position="71"/>
    </location>
</feature>
<evidence type="ECO:0000256" key="1">
    <source>
        <dbReference type="SAM" id="MobiDB-lite"/>
    </source>
</evidence>
<dbReference type="Proteomes" id="UP000430120">
    <property type="component" value="Unassembled WGS sequence"/>
</dbReference>
<feature type="compositionally biased region" description="Gly residues" evidence="1">
    <location>
        <begin position="38"/>
        <end position="71"/>
    </location>
</feature>
<keyword evidence="3" id="KW-1185">Reference proteome</keyword>
<sequence length="71" mass="6475">MRVPLSAHLGIIPAITEGESHAQAGQRTGRARVRAGGTLAGPGGAGGGAGGAPGAGAVGPAGLGAGGRAWP</sequence>
<feature type="non-terminal residue" evidence="2">
    <location>
        <position position="71"/>
    </location>
</feature>
<protein>
    <submittedName>
        <fullName evidence="2">Uncharacterized protein</fullName>
    </submittedName>
</protein>